<feature type="signal peptide" evidence="1">
    <location>
        <begin position="1"/>
        <end position="24"/>
    </location>
</feature>
<dbReference type="InterPro" id="IPR058087">
    <property type="entry name" value="XAC2610_dom"/>
</dbReference>
<name>A0A1I0MFL0_9FIRM</name>
<keyword evidence="1" id="KW-0732">Signal</keyword>
<dbReference type="OrthoDB" id="2631174at2"/>
<protein>
    <recommendedName>
        <fullName evidence="4">Repeat domain-containing protein</fullName>
    </recommendedName>
</protein>
<dbReference type="Proteomes" id="UP000199701">
    <property type="component" value="Unassembled WGS sequence"/>
</dbReference>
<evidence type="ECO:0008006" key="4">
    <source>
        <dbReference type="Google" id="ProtNLM"/>
    </source>
</evidence>
<dbReference type="RefSeq" id="WP_092450087.1">
    <property type="nucleotide sequence ID" value="NZ_FOJI01000001.1"/>
</dbReference>
<keyword evidence="3" id="KW-1185">Reference proteome</keyword>
<organism evidence="2 3">
    <name type="scientific">[Clostridium] fimetarium</name>
    <dbReference type="NCBI Taxonomy" id="99656"/>
    <lineage>
        <taxon>Bacteria</taxon>
        <taxon>Bacillati</taxon>
        <taxon>Bacillota</taxon>
        <taxon>Clostridia</taxon>
        <taxon>Lachnospirales</taxon>
        <taxon>Lachnospiraceae</taxon>
    </lineage>
</organism>
<gene>
    <name evidence="2" type="ORF">SAMN05421659_101441</name>
</gene>
<dbReference type="AlphaFoldDB" id="A0A1I0MFL0"/>
<proteinExistence type="predicted"/>
<evidence type="ECO:0000313" key="3">
    <source>
        <dbReference type="Proteomes" id="UP000199701"/>
    </source>
</evidence>
<dbReference type="PROSITE" id="PS51257">
    <property type="entry name" value="PROKAR_LIPOPROTEIN"/>
    <property type="match status" value="1"/>
</dbReference>
<dbReference type="NCBIfam" id="NF047539">
    <property type="entry name" value="XAC2610_fam"/>
    <property type="match status" value="1"/>
</dbReference>
<evidence type="ECO:0000313" key="2">
    <source>
        <dbReference type="EMBL" id="SEV86560.1"/>
    </source>
</evidence>
<reference evidence="2 3" key="1">
    <citation type="submission" date="2016-10" db="EMBL/GenBank/DDBJ databases">
        <authorList>
            <person name="de Groot N.N."/>
        </authorList>
    </citation>
    <scope>NUCLEOTIDE SEQUENCE [LARGE SCALE GENOMIC DNA]</scope>
    <source>
        <strain evidence="2 3">DSM 9179</strain>
    </source>
</reference>
<evidence type="ECO:0000256" key="1">
    <source>
        <dbReference type="SAM" id="SignalP"/>
    </source>
</evidence>
<dbReference type="EMBL" id="FOJI01000001">
    <property type="protein sequence ID" value="SEV86560.1"/>
    <property type="molecule type" value="Genomic_DNA"/>
</dbReference>
<feature type="chain" id="PRO_5011634948" description="Repeat domain-containing protein" evidence="1">
    <location>
        <begin position="25"/>
        <end position="289"/>
    </location>
</feature>
<dbReference type="STRING" id="99656.SAMN05421659_101441"/>
<accession>A0A1I0MFL0</accession>
<sequence length="289" mass="33658">MKKANVLIILFVISLFLFSCTKNSKNSQSNESLTTKSETEDTSNQIVKYTRSFTGKVFDDTPEFKFIINGYSDNDYACHANKIEIFDAINNQKLQEMNFDDTDIFLSYNNTLGFRLTDLNFDGYKDIMFLYASVSARANHLYYCWLWDKDSQRFVENKSFSDIFNPAIDRKNKQLLSIVANNARSHTWGMYIFADGKFLLSNELTEELLYDEINTNKPKWHYTESKLENGTMNVIEDFTIIDNSNIQAEQYHDENSFWGLGSKKWYMSDYGSGLNDKKTSNDLGFKFDE</sequence>